<dbReference type="OrthoDB" id="196547at2759"/>
<dbReference type="GeneID" id="107564088"/>
<dbReference type="SMART" id="SM00315">
    <property type="entry name" value="RGS"/>
    <property type="match status" value="1"/>
</dbReference>
<feature type="domain" description="RGS" evidence="1">
    <location>
        <begin position="64"/>
        <end position="180"/>
    </location>
</feature>
<organism evidence="2 3">
    <name type="scientific">Sinocyclocheilus grahami</name>
    <name type="common">Dianchi golden-line fish</name>
    <name type="synonym">Barbus grahami</name>
    <dbReference type="NCBI Taxonomy" id="75366"/>
    <lineage>
        <taxon>Eukaryota</taxon>
        <taxon>Metazoa</taxon>
        <taxon>Chordata</taxon>
        <taxon>Craniata</taxon>
        <taxon>Vertebrata</taxon>
        <taxon>Euteleostomi</taxon>
        <taxon>Actinopterygii</taxon>
        <taxon>Neopterygii</taxon>
        <taxon>Teleostei</taxon>
        <taxon>Ostariophysi</taxon>
        <taxon>Cypriniformes</taxon>
        <taxon>Cyprinidae</taxon>
        <taxon>Cyprininae</taxon>
        <taxon>Sinocyclocheilus</taxon>
    </lineage>
</organism>
<dbReference type="OMA" id="CCLERYI"/>
<dbReference type="Gene3D" id="1.10.196.10">
    <property type="match status" value="1"/>
</dbReference>
<dbReference type="FunFam" id="1.10.167.10:FF:000001">
    <property type="entry name" value="Putative regulator of g-protein signaling 12"/>
    <property type="match status" value="1"/>
</dbReference>
<dbReference type="Pfam" id="PF00615">
    <property type="entry name" value="RGS"/>
    <property type="match status" value="1"/>
</dbReference>
<protein>
    <submittedName>
        <fullName evidence="2">Regulator of G-protein signaling 5-like</fullName>
    </submittedName>
</protein>
<dbReference type="InterPro" id="IPR044926">
    <property type="entry name" value="RGS_subdomain_2"/>
</dbReference>
<dbReference type="PANTHER" id="PTHR10845">
    <property type="entry name" value="REGULATOR OF G PROTEIN SIGNALING"/>
    <property type="match status" value="1"/>
</dbReference>
<accession>A0A672KZE0</accession>
<evidence type="ECO:0000259" key="1">
    <source>
        <dbReference type="PROSITE" id="PS50132"/>
    </source>
</evidence>
<proteinExistence type="predicted"/>
<dbReference type="Gene3D" id="1.10.167.10">
    <property type="entry name" value="Regulator of G-protein Signalling 4, domain 2"/>
    <property type="match status" value="1"/>
</dbReference>
<dbReference type="InParanoid" id="A0A672KZE0"/>
<dbReference type="RefSeq" id="XP_016104568.1">
    <property type="nucleotide sequence ID" value="XM_016249082.1"/>
</dbReference>
<sequence length="211" mass="24359">MDMYFPSGFPMCRGITGLSNNCLERAKRLKAYVGGFLQRQDLSSICKYRKPRLTLEECLMWKKSFEKLLSSKHGLYAFKAFLVSEFSEENIAFYLACEDYKSTKSAAKMPSKAKRIYEEFIGSEATREVNIDYETRDITQANLKSPTASCFDMAQYRIYILMEKDCYPRFLRSTAYRNLVNQLTVKSAKARSKKAVAARPPCEEEEPKLKT</sequence>
<reference evidence="2" key="1">
    <citation type="submission" date="2025-08" db="UniProtKB">
        <authorList>
            <consortium name="Ensembl"/>
        </authorList>
    </citation>
    <scope>IDENTIFICATION</scope>
</reference>
<dbReference type="AlphaFoldDB" id="A0A672KZE0"/>
<name>A0A672KZE0_SINGR</name>
<gene>
    <name evidence="2" type="primary">LOC107564088</name>
</gene>
<dbReference type="Ensembl" id="ENSSGRT00000016537.1">
    <property type="protein sequence ID" value="ENSSGRP00000015277.1"/>
    <property type="gene ID" value="ENSSGRG00000009509.1"/>
</dbReference>
<dbReference type="SUPFAM" id="SSF48097">
    <property type="entry name" value="Regulator of G-protein signaling, RGS"/>
    <property type="match status" value="1"/>
</dbReference>
<evidence type="ECO:0000313" key="2">
    <source>
        <dbReference type="Ensembl" id="ENSSGRP00000015277.1"/>
    </source>
</evidence>
<dbReference type="PANTHER" id="PTHR10845:SF245">
    <property type="entry name" value="REGULATOR OF G-PROTEIN SIGNALING 16"/>
    <property type="match status" value="1"/>
</dbReference>
<dbReference type="PRINTS" id="PR01301">
    <property type="entry name" value="RGSPROTEIN"/>
</dbReference>
<dbReference type="Proteomes" id="UP000472262">
    <property type="component" value="Unassembled WGS sequence"/>
</dbReference>
<evidence type="ECO:0000313" key="3">
    <source>
        <dbReference type="Proteomes" id="UP000472262"/>
    </source>
</evidence>
<dbReference type="InterPro" id="IPR036305">
    <property type="entry name" value="RGS_sf"/>
</dbReference>
<keyword evidence="3" id="KW-1185">Reference proteome</keyword>
<dbReference type="PROSITE" id="PS50132">
    <property type="entry name" value="RGS"/>
    <property type="match status" value="1"/>
</dbReference>
<dbReference type="KEGG" id="sgh:107564088"/>
<dbReference type="InterPro" id="IPR024066">
    <property type="entry name" value="RGS_subdom1/3"/>
</dbReference>
<dbReference type="InterPro" id="IPR016137">
    <property type="entry name" value="RGS"/>
</dbReference>
<reference evidence="2" key="2">
    <citation type="submission" date="2025-09" db="UniProtKB">
        <authorList>
            <consortium name="Ensembl"/>
        </authorList>
    </citation>
    <scope>IDENTIFICATION</scope>
</reference>